<sequence>MHPEQAAALRWAVRRLAGRSEACPEGERVRWVDFVALAGEERGWMGWLSASVISRLRRDVPLATLLARWVAVLRPDLALHAGPAGRLVAMLRDQECGGASRSPPLATGVFPPQHSEK</sequence>
<evidence type="ECO:0000256" key="1">
    <source>
        <dbReference type="SAM" id="MobiDB-lite"/>
    </source>
</evidence>
<organism evidence="2 3">
    <name type="scientific">Symbiodinium necroappetens</name>
    <dbReference type="NCBI Taxonomy" id="1628268"/>
    <lineage>
        <taxon>Eukaryota</taxon>
        <taxon>Sar</taxon>
        <taxon>Alveolata</taxon>
        <taxon>Dinophyceae</taxon>
        <taxon>Suessiales</taxon>
        <taxon>Symbiodiniaceae</taxon>
        <taxon>Symbiodinium</taxon>
    </lineage>
</organism>
<comment type="caution">
    <text evidence="2">The sequence shown here is derived from an EMBL/GenBank/DDBJ whole genome shotgun (WGS) entry which is preliminary data.</text>
</comment>
<keyword evidence="3" id="KW-1185">Reference proteome</keyword>
<proteinExistence type="predicted"/>
<reference evidence="2" key="1">
    <citation type="submission" date="2021-02" db="EMBL/GenBank/DDBJ databases">
        <authorList>
            <person name="Dougan E. K."/>
            <person name="Rhodes N."/>
            <person name="Thang M."/>
            <person name="Chan C."/>
        </authorList>
    </citation>
    <scope>NUCLEOTIDE SEQUENCE</scope>
</reference>
<feature type="non-terminal residue" evidence="2">
    <location>
        <position position="1"/>
    </location>
</feature>
<evidence type="ECO:0000313" key="3">
    <source>
        <dbReference type="Proteomes" id="UP000601435"/>
    </source>
</evidence>
<name>A0A812YX21_9DINO</name>
<accession>A0A812YX21</accession>
<gene>
    <name evidence="2" type="ORF">SNEC2469_LOCUS23611</name>
</gene>
<evidence type="ECO:0000313" key="2">
    <source>
        <dbReference type="EMBL" id="CAE7800602.1"/>
    </source>
</evidence>
<dbReference type="EMBL" id="CAJNJA010044264">
    <property type="protein sequence ID" value="CAE7800602.1"/>
    <property type="molecule type" value="Genomic_DNA"/>
</dbReference>
<dbReference type="Proteomes" id="UP000601435">
    <property type="component" value="Unassembled WGS sequence"/>
</dbReference>
<feature type="region of interest" description="Disordered" evidence="1">
    <location>
        <begin position="96"/>
        <end position="117"/>
    </location>
</feature>
<protein>
    <submittedName>
        <fullName evidence="2">Uncharacterized protein</fullName>
    </submittedName>
</protein>
<dbReference type="AlphaFoldDB" id="A0A812YX21"/>